<evidence type="ECO:0000256" key="1">
    <source>
        <dbReference type="SAM" id="MobiDB-lite"/>
    </source>
</evidence>
<feature type="region of interest" description="Disordered" evidence="1">
    <location>
        <begin position="418"/>
        <end position="467"/>
    </location>
</feature>
<protein>
    <submittedName>
        <fullName evidence="2">Uncharacterized protein</fullName>
    </submittedName>
</protein>
<sequence>MADGPSGTQDGYMCLLTVRGYVYGVPTAKSRTSPCAAILPARLETHFSPDRATFLGSAPPNSTVSHTGRAQGPKGPFQVASRFLNPQLDTLGHSRWLRLWSPTRRQDAKCTGDAELQSRRLPCLARLTSLVTFTTLASPLINNQRQSSSSCRQQGTDCSVPEQSGLFQSLPHKSTIRFWPSLVIPSGRQPLGDSLSLCSLSHNVNYQDSNLILSFGSKLRRPRPTLVIDFNTQLGSSQDVSAYLLLQLMQAMAHVCALGSFPANLKHRHQDRADLTWSCYASILLRTSLNKRRYDFAACPEPKLGRAIISKERLLGFPKTLIIATNCYYPTTQAKSSHRWPPRVIPTQEPAEDGLARYQPAALLASDVNHRPFDRLPLPSTPDVAPNLAQTPPYHHLTTSPPHELTVLRTSLKSGMDCTKSLSSGGNLVSPSLETSYQPQEHQSTMGLIPPELGLDAGNNYKVPRHN</sequence>
<dbReference type="AlphaFoldDB" id="A0A9Q8W999"/>
<dbReference type="Proteomes" id="UP000830671">
    <property type="component" value="Chromosome 1"/>
</dbReference>
<reference evidence="2" key="1">
    <citation type="journal article" date="2021" name="Mol. Plant Microbe Interact.">
        <title>Complete Genome Sequence of the Plant-Pathogenic Fungus Colletotrichum lupini.</title>
        <authorList>
            <person name="Baroncelli R."/>
            <person name="Pensec F."/>
            <person name="Da Lio D."/>
            <person name="Boufleur T."/>
            <person name="Vicente I."/>
            <person name="Sarrocco S."/>
            <person name="Picot A."/>
            <person name="Baraldi E."/>
            <person name="Sukno S."/>
            <person name="Thon M."/>
            <person name="Le Floch G."/>
        </authorList>
    </citation>
    <scope>NUCLEOTIDE SEQUENCE</scope>
    <source>
        <strain evidence="2">IMI 504893</strain>
    </source>
</reference>
<dbReference type="KEGG" id="clup:CLUP02_00767"/>
<dbReference type="GeneID" id="73334824"/>
<evidence type="ECO:0000313" key="2">
    <source>
        <dbReference type="EMBL" id="UQC74120.1"/>
    </source>
</evidence>
<evidence type="ECO:0000313" key="3">
    <source>
        <dbReference type="Proteomes" id="UP000830671"/>
    </source>
</evidence>
<proteinExistence type="predicted"/>
<dbReference type="RefSeq" id="XP_049135771.1">
    <property type="nucleotide sequence ID" value="XM_049279814.1"/>
</dbReference>
<dbReference type="EMBL" id="CP019471">
    <property type="protein sequence ID" value="UQC74120.1"/>
    <property type="molecule type" value="Genomic_DNA"/>
</dbReference>
<organism evidence="2 3">
    <name type="scientific">Colletotrichum lupini</name>
    <dbReference type="NCBI Taxonomy" id="145971"/>
    <lineage>
        <taxon>Eukaryota</taxon>
        <taxon>Fungi</taxon>
        <taxon>Dikarya</taxon>
        <taxon>Ascomycota</taxon>
        <taxon>Pezizomycotina</taxon>
        <taxon>Sordariomycetes</taxon>
        <taxon>Hypocreomycetidae</taxon>
        <taxon>Glomerellales</taxon>
        <taxon>Glomerellaceae</taxon>
        <taxon>Colletotrichum</taxon>
        <taxon>Colletotrichum acutatum species complex</taxon>
    </lineage>
</organism>
<feature type="compositionally biased region" description="Polar residues" evidence="1">
    <location>
        <begin position="420"/>
        <end position="446"/>
    </location>
</feature>
<gene>
    <name evidence="2" type="ORF">CLUP02_00767</name>
</gene>
<accession>A0A9Q8W999</accession>
<name>A0A9Q8W999_9PEZI</name>
<keyword evidence="3" id="KW-1185">Reference proteome</keyword>